<evidence type="ECO:0000256" key="2">
    <source>
        <dbReference type="ARBA" id="ARBA00022714"/>
    </source>
</evidence>
<dbReference type="Pfam" id="PF00111">
    <property type="entry name" value="Fer2"/>
    <property type="match status" value="1"/>
</dbReference>
<comment type="similarity">
    <text evidence="1">Belongs to the adrenodoxin/putidaredoxin family.</text>
</comment>
<dbReference type="PROSITE" id="PS51085">
    <property type="entry name" value="2FE2S_FER_2"/>
    <property type="match status" value="1"/>
</dbReference>
<evidence type="ECO:0000256" key="4">
    <source>
        <dbReference type="ARBA" id="ARBA00023004"/>
    </source>
</evidence>
<dbReference type="STRING" id="569882.SAMN04490248_11311"/>
<dbReference type="PANTHER" id="PTHR23426">
    <property type="entry name" value="FERREDOXIN/ADRENODOXIN"/>
    <property type="match status" value="1"/>
</dbReference>
<dbReference type="GO" id="GO:0140647">
    <property type="term" value="P:P450-containing electron transport chain"/>
    <property type="evidence" value="ECO:0007669"/>
    <property type="project" value="InterPro"/>
</dbReference>
<dbReference type="Gene3D" id="3.10.20.30">
    <property type="match status" value="1"/>
</dbReference>
<sequence length="104" mass="11054">MKVTWNLPDGAQITADVQTGTNMMEAAVANNVPGVIGECGGNLSCATCHVYVDAGWTDRTGDAEDFEDAMLDVAEAERRPESRLSCQIEASDDLDGLVLIVPQP</sequence>
<evidence type="ECO:0000256" key="6">
    <source>
        <dbReference type="ARBA" id="ARBA00034078"/>
    </source>
</evidence>
<dbReference type="GO" id="GO:0009055">
    <property type="term" value="F:electron transfer activity"/>
    <property type="evidence" value="ECO:0007669"/>
    <property type="project" value="TreeGrafter"/>
</dbReference>
<evidence type="ECO:0000256" key="3">
    <source>
        <dbReference type="ARBA" id="ARBA00022723"/>
    </source>
</evidence>
<keyword evidence="4" id="KW-0408">Iron</keyword>
<dbReference type="EMBL" id="FODS01000013">
    <property type="protein sequence ID" value="SEO81277.1"/>
    <property type="molecule type" value="Genomic_DNA"/>
</dbReference>
<reference evidence="8 9" key="1">
    <citation type="submission" date="2016-10" db="EMBL/GenBank/DDBJ databases">
        <authorList>
            <person name="de Groot N.N."/>
        </authorList>
    </citation>
    <scope>NUCLEOTIDE SEQUENCE [LARGE SCALE GENOMIC DNA]</scope>
    <source>
        <strain evidence="8 9">DSM 27842</strain>
    </source>
</reference>
<name>A0A1H8SRR6_9RHOB</name>
<dbReference type="GO" id="GO:0051537">
    <property type="term" value="F:2 iron, 2 sulfur cluster binding"/>
    <property type="evidence" value="ECO:0007669"/>
    <property type="project" value="UniProtKB-KW"/>
</dbReference>
<evidence type="ECO:0000313" key="9">
    <source>
        <dbReference type="Proteomes" id="UP000198893"/>
    </source>
</evidence>
<evidence type="ECO:0000313" key="8">
    <source>
        <dbReference type="EMBL" id="SEO81277.1"/>
    </source>
</evidence>
<dbReference type="AlphaFoldDB" id="A0A1H8SRR6"/>
<accession>A0A1H8SRR6</accession>
<protein>
    <submittedName>
        <fullName evidence="8">Ferredoxin, 2Fe-2S</fullName>
    </submittedName>
</protein>
<keyword evidence="5" id="KW-0411">Iron-sulfur</keyword>
<dbReference type="InterPro" id="IPR012675">
    <property type="entry name" value="Beta-grasp_dom_sf"/>
</dbReference>
<dbReference type="PRINTS" id="PR00355">
    <property type="entry name" value="ADRENODOXIN"/>
</dbReference>
<keyword evidence="9" id="KW-1185">Reference proteome</keyword>
<keyword evidence="2" id="KW-0001">2Fe-2S</keyword>
<dbReference type="CDD" id="cd00207">
    <property type="entry name" value="fer2"/>
    <property type="match status" value="1"/>
</dbReference>
<comment type="cofactor">
    <cofactor evidence="6">
        <name>[2Fe-2S] cluster</name>
        <dbReference type="ChEBI" id="CHEBI:190135"/>
    </cofactor>
</comment>
<dbReference type="Proteomes" id="UP000198893">
    <property type="component" value="Unassembled WGS sequence"/>
</dbReference>
<dbReference type="PANTHER" id="PTHR23426:SF65">
    <property type="entry name" value="FERREDOXIN-2, MITOCHONDRIAL"/>
    <property type="match status" value="1"/>
</dbReference>
<feature type="domain" description="2Fe-2S ferredoxin-type" evidence="7">
    <location>
        <begin position="1"/>
        <end position="104"/>
    </location>
</feature>
<dbReference type="GO" id="GO:0046872">
    <property type="term" value="F:metal ion binding"/>
    <property type="evidence" value="ECO:0007669"/>
    <property type="project" value="UniProtKB-KW"/>
</dbReference>
<dbReference type="InterPro" id="IPR001055">
    <property type="entry name" value="Adrenodoxin-like"/>
</dbReference>
<dbReference type="RefSeq" id="WP_093118542.1">
    <property type="nucleotide sequence ID" value="NZ_FODS01000013.1"/>
</dbReference>
<dbReference type="OrthoDB" id="9799640at2"/>
<dbReference type="SUPFAM" id="SSF54292">
    <property type="entry name" value="2Fe-2S ferredoxin-like"/>
    <property type="match status" value="1"/>
</dbReference>
<evidence type="ECO:0000259" key="7">
    <source>
        <dbReference type="PROSITE" id="PS51085"/>
    </source>
</evidence>
<dbReference type="GO" id="GO:0005829">
    <property type="term" value="C:cytosol"/>
    <property type="evidence" value="ECO:0007669"/>
    <property type="project" value="TreeGrafter"/>
</dbReference>
<dbReference type="InterPro" id="IPR036010">
    <property type="entry name" value="2Fe-2S_ferredoxin-like_sf"/>
</dbReference>
<proteinExistence type="inferred from homology"/>
<evidence type="ECO:0000256" key="1">
    <source>
        <dbReference type="ARBA" id="ARBA00010914"/>
    </source>
</evidence>
<keyword evidence="3" id="KW-0479">Metal-binding</keyword>
<evidence type="ECO:0000256" key="5">
    <source>
        <dbReference type="ARBA" id="ARBA00023014"/>
    </source>
</evidence>
<organism evidence="8 9">
    <name type="scientific">Salinihabitans flavidus</name>
    <dbReference type="NCBI Taxonomy" id="569882"/>
    <lineage>
        <taxon>Bacteria</taxon>
        <taxon>Pseudomonadati</taxon>
        <taxon>Pseudomonadota</taxon>
        <taxon>Alphaproteobacteria</taxon>
        <taxon>Rhodobacterales</taxon>
        <taxon>Roseobacteraceae</taxon>
        <taxon>Salinihabitans</taxon>
    </lineage>
</organism>
<dbReference type="InterPro" id="IPR001041">
    <property type="entry name" value="2Fe-2S_ferredoxin-type"/>
</dbReference>
<gene>
    <name evidence="8" type="ORF">SAMN04490248_11311</name>
</gene>